<keyword evidence="1" id="KW-1133">Transmembrane helix</keyword>
<protein>
    <submittedName>
        <fullName evidence="2">Uncharacterized protein</fullName>
    </submittedName>
</protein>
<keyword evidence="3" id="KW-1185">Reference proteome</keyword>
<proteinExistence type="predicted"/>
<dbReference type="AlphaFoldDB" id="W6MEH6"/>
<keyword evidence="1" id="KW-0472">Membrane</keyword>
<gene>
    <name evidence="2" type="ORF">BN873_p20008</name>
</gene>
<accession>W6MEH6</accession>
<reference evidence="2" key="1">
    <citation type="submission" date="2013-07" db="EMBL/GenBank/DDBJ databases">
        <authorList>
            <person name="McIlroy S."/>
        </authorList>
    </citation>
    <scope>NUCLEOTIDE SEQUENCE [LARGE SCALE GENOMIC DNA]</scope>
    <source>
        <strain evidence="2">Run_A_D11</strain>
    </source>
</reference>
<comment type="caution">
    <text evidence="2">The sequence shown here is derived from an EMBL/GenBank/DDBJ whole genome shotgun (WGS) entry which is preliminary data.</text>
</comment>
<organism evidence="2 3">
    <name type="scientific">Candidatus Competibacter denitrificans Run_A_D11</name>
    <dbReference type="NCBI Taxonomy" id="1400863"/>
    <lineage>
        <taxon>Bacteria</taxon>
        <taxon>Pseudomonadati</taxon>
        <taxon>Pseudomonadota</taxon>
        <taxon>Gammaproteobacteria</taxon>
        <taxon>Candidatus Competibacteraceae</taxon>
        <taxon>Candidatus Competibacter</taxon>
    </lineage>
</organism>
<keyword evidence="1" id="KW-0812">Transmembrane</keyword>
<feature type="transmembrane region" description="Helical" evidence="1">
    <location>
        <begin position="21"/>
        <end position="40"/>
    </location>
</feature>
<sequence>MNILRRALYKIFVNNIIINTLNLPVVGIIIPPMVGLYYGTLDIWGDDWKIISEHKEVHEFIFTVLSVITIFILFVRGVSEQIKSKISIKYNELLEELILLIGDLVKKKKDRFHKKANRVKTRCRCI</sequence>
<evidence type="ECO:0000313" key="3">
    <source>
        <dbReference type="Proteomes" id="UP000035760"/>
    </source>
</evidence>
<name>W6MEH6_9GAMM</name>
<dbReference type="EMBL" id="CBTJ020000114">
    <property type="protein sequence ID" value="CDI04628.1"/>
    <property type="molecule type" value="Genomic_DNA"/>
</dbReference>
<reference evidence="2" key="2">
    <citation type="submission" date="2014-03" db="EMBL/GenBank/DDBJ databases">
        <title>Candidatus Competibacter-lineage genomes retrieved from metagenomes reveal functional metabolic diversity.</title>
        <authorList>
            <person name="McIlroy S.J."/>
            <person name="Albertsen M."/>
            <person name="Andresen E.K."/>
            <person name="Saunders A.M."/>
            <person name="Kristiansen R."/>
            <person name="Stokholm-Bjerregaard M."/>
            <person name="Nielsen K.L."/>
            <person name="Nielsen P.H."/>
        </authorList>
    </citation>
    <scope>NUCLEOTIDE SEQUENCE</scope>
    <source>
        <strain evidence="2">Run_A_D11</strain>
    </source>
</reference>
<dbReference type="Proteomes" id="UP000035760">
    <property type="component" value="Unassembled WGS sequence"/>
</dbReference>
<evidence type="ECO:0000256" key="1">
    <source>
        <dbReference type="SAM" id="Phobius"/>
    </source>
</evidence>
<evidence type="ECO:0000313" key="2">
    <source>
        <dbReference type="EMBL" id="CDI04628.1"/>
    </source>
</evidence>
<feature type="transmembrane region" description="Helical" evidence="1">
    <location>
        <begin position="60"/>
        <end position="79"/>
    </location>
</feature>